<reference evidence="1 2" key="1">
    <citation type="journal article" date="2016" name="DNA Res.">
        <title>Genome sequence of Aspergillus luchuensis NBRC 4314.</title>
        <authorList>
            <person name="Yamada O."/>
            <person name="Machida M."/>
            <person name="Hosoyama A."/>
            <person name="Goto M."/>
            <person name="Takahashi T."/>
            <person name="Futagami T."/>
            <person name="Yamagata Y."/>
            <person name="Takeuchi M."/>
            <person name="Kobayashi T."/>
            <person name="Koike H."/>
            <person name="Abe K."/>
            <person name="Asai K."/>
            <person name="Arita M."/>
            <person name="Fujita N."/>
            <person name="Fukuda K."/>
            <person name="Higa K."/>
            <person name="Horikawa H."/>
            <person name="Ishikawa T."/>
            <person name="Jinno K."/>
            <person name="Kato Y."/>
            <person name="Kirimura K."/>
            <person name="Mizutani O."/>
            <person name="Nakasone K."/>
            <person name="Sano M."/>
            <person name="Shiraishi Y."/>
            <person name="Tsukahara M."/>
            <person name="Gomi K."/>
        </authorList>
    </citation>
    <scope>NUCLEOTIDE SEQUENCE [LARGE SCALE GENOMIC DNA]</scope>
    <source>
        <strain evidence="1 2">RIB 2604</strain>
    </source>
</reference>
<dbReference type="InterPro" id="IPR010775">
    <property type="entry name" value="DUF1365"/>
</dbReference>
<evidence type="ECO:0000313" key="1">
    <source>
        <dbReference type="EMBL" id="GAT21262.1"/>
    </source>
</evidence>
<evidence type="ECO:0000313" key="2">
    <source>
        <dbReference type="Proteomes" id="UP000075230"/>
    </source>
</evidence>
<gene>
    <name evidence="1" type="ORF">RIB2604_01001500</name>
</gene>
<dbReference type="Proteomes" id="UP000075230">
    <property type="component" value="Unassembled WGS sequence"/>
</dbReference>
<name>A0A146F5Z2_ASPKA</name>
<reference evidence="2" key="2">
    <citation type="submission" date="2016-02" db="EMBL/GenBank/DDBJ databases">
        <title>Genome sequencing of Aspergillus luchuensis NBRC 4314.</title>
        <authorList>
            <person name="Yamada O."/>
        </authorList>
    </citation>
    <scope>NUCLEOTIDE SEQUENCE [LARGE SCALE GENOMIC DNA]</scope>
    <source>
        <strain evidence="2">RIB 2604</strain>
    </source>
</reference>
<dbReference type="AlphaFoldDB" id="A0A146F5Z2"/>
<protein>
    <submittedName>
        <fullName evidence="1">Similar to An11g06490</fullName>
    </submittedName>
</protein>
<comment type="caution">
    <text evidence="1">The sequence shown here is derived from an EMBL/GenBank/DDBJ whole genome shotgun (WGS) entry which is preliminary data.</text>
</comment>
<accession>A0A146F5Z2</accession>
<dbReference type="VEuPathDB" id="FungiDB:ASPFODRAFT_49126"/>
<proteinExistence type="predicted"/>
<dbReference type="EMBL" id="BCWF01000010">
    <property type="protein sequence ID" value="GAT21262.1"/>
    <property type="molecule type" value="Genomic_DNA"/>
</dbReference>
<sequence>MPSDVVRLRAKLTCIQNEDPVKWPYAYMLSVPRFLWWERSVVTWWYLYSPSKELDAVIMEINNSFDEKRNVLFRVQRTNTNAGNPAGNHQQHVNLKEEYLDKGGRVCSLNPQRDTYAYKATWKKEIFASPFEKVGETVSSTFMDPVAPASWALETFFRNYLEHIVASYPKNLEVTYIPCKSVSKTTICLRSIQYSKGNDPMQLKFEVMDPAFYSRIVNSPNACIAMAKETKPGRSPADPLSSPVIASDIPLIIQLLEVTVKDIKNYDKASSGLSSLIFALRRWLTPSFMDSFVCNVLPPHMQEHYISCLIQLWVEKVTWNLLSPHQIYSVIRAAVLQWAICWILFRMVPSGEDVTRSKLRTPGLLVRQGLSHEFETTVTRELMQCRGSRGRQWKNASYIQCHEE</sequence>
<dbReference type="Pfam" id="PF07103">
    <property type="entry name" value="DUF1365"/>
    <property type="match status" value="1"/>
</dbReference>
<organism evidence="1 2">
    <name type="scientific">Aspergillus kawachii</name>
    <name type="common">White koji mold</name>
    <name type="synonym">Aspergillus awamori var. kawachi</name>
    <dbReference type="NCBI Taxonomy" id="1069201"/>
    <lineage>
        <taxon>Eukaryota</taxon>
        <taxon>Fungi</taxon>
        <taxon>Dikarya</taxon>
        <taxon>Ascomycota</taxon>
        <taxon>Pezizomycotina</taxon>
        <taxon>Eurotiomycetes</taxon>
        <taxon>Eurotiomycetidae</taxon>
        <taxon>Eurotiales</taxon>
        <taxon>Aspergillaceae</taxon>
        <taxon>Aspergillus</taxon>
        <taxon>Aspergillus subgen. Circumdati</taxon>
    </lineage>
</organism>